<sequence>MTTPVDLPYWPAAMNQKLAAAYCGLSVELFKQLCPVRPLKYTESTWGHRYLRQRLDEWLASLDPNVKQSSVVKFEDFFGGGKGAA</sequence>
<keyword evidence="2" id="KW-1185">Reference proteome</keyword>
<dbReference type="OrthoDB" id="8410543at2"/>
<dbReference type="AlphaFoldDB" id="A0A444LH07"/>
<name>A0A444LH07_9HYPH</name>
<protein>
    <submittedName>
        <fullName evidence="1">Uncharacterized protein</fullName>
    </submittedName>
</protein>
<evidence type="ECO:0000313" key="2">
    <source>
        <dbReference type="Proteomes" id="UP000287687"/>
    </source>
</evidence>
<gene>
    <name evidence="1" type="ORF">EPK99_06680</name>
</gene>
<dbReference type="Proteomes" id="UP000287687">
    <property type="component" value="Unassembled WGS sequence"/>
</dbReference>
<evidence type="ECO:0000313" key="1">
    <source>
        <dbReference type="EMBL" id="RWX78308.1"/>
    </source>
</evidence>
<proteinExistence type="predicted"/>
<dbReference type="RefSeq" id="WP_128442286.1">
    <property type="nucleotide sequence ID" value="NZ_SBIP01000002.1"/>
</dbReference>
<accession>A0A444LH07</accession>
<organism evidence="1 2">
    <name type="scientific">Neorhizobium lilium</name>
    <dbReference type="NCBI Taxonomy" id="2503024"/>
    <lineage>
        <taxon>Bacteria</taxon>
        <taxon>Pseudomonadati</taxon>
        <taxon>Pseudomonadota</taxon>
        <taxon>Alphaproteobacteria</taxon>
        <taxon>Hyphomicrobiales</taxon>
        <taxon>Rhizobiaceae</taxon>
        <taxon>Rhizobium/Agrobacterium group</taxon>
        <taxon>Neorhizobium</taxon>
    </lineage>
</organism>
<dbReference type="EMBL" id="SBIP01000002">
    <property type="protein sequence ID" value="RWX78308.1"/>
    <property type="molecule type" value="Genomic_DNA"/>
</dbReference>
<reference evidence="1 2" key="1">
    <citation type="submission" date="2019-01" db="EMBL/GenBank/DDBJ databases">
        <title>The draft genome of Rhizobium sp. 24NR.</title>
        <authorList>
            <person name="Liu L."/>
            <person name="Liang L."/>
            <person name="Shi S."/>
            <person name="Xu L."/>
            <person name="Wang X."/>
            <person name="Li L."/>
            <person name="Zhang X."/>
        </authorList>
    </citation>
    <scope>NUCLEOTIDE SEQUENCE [LARGE SCALE GENOMIC DNA]</scope>
    <source>
        <strain evidence="1 2">24NR</strain>
    </source>
</reference>
<comment type="caution">
    <text evidence="1">The sequence shown here is derived from an EMBL/GenBank/DDBJ whole genome shotgun (WGS) entry which is preliminary data.</text>
</comment>